<comment type="caution">
    <text evidence="3">The sequence shown here is derived from an EMBL/GenBank/DDBJ whole genome shotgun (WGS) entry which is preliminary data.</text>
</comment>
<evidence type="ECO:0000256" key="1">
    <source>
        <dbReference type="SAM" id="Phobius"/>
    </source>
</evidence>
<dbReference type="Proteomes" id="UP001234495">
    <property type="component" value="Unassembled WGS sequence"/>
</dbReference>
<dbReference type="PANTHER" id="PTHR42923">
    <property type="entry name" value="PROTOPORPHYRINOGEN OXIDASE"/>
    <property type="match status" value="1"/>
</dbReference>
<reference evidence="3 4" key="1">
    <citation type="submission" date="2023-07" db="EMBL/GenBank/DDBJ databases">
        <title>Genomic Encyclopedia of Type Strains, Phase IV (KMG-IV): sequencing the most valuable type-strain genomes for metagenomic binning, comparative biology and taxonomic classification.</title>
        <authorList>
            <person name="Goeker M."/>
        </authorList>
    </citation>
    <scope>NUCLEOTIDE SEQUENCE [LARGE SCALE GENOMIC DNA]</scope>
    <source>
        <strain evidence="3 4">DSM 29005</strain>
    </source>
</reference>
<proteinExistence type="predicted"/>
<dbReference type="PANTHER" id="PTHR42923:SF3">
    <property type="entry name" value="PROTOPORPHYRINOGEN OXIDASE"/>
    <property type="match status" value="1"/>
</dbReference>
<dbReference type="EMBL" id="JAUSUD010000014">
    <property type="protein sequence ID" value="MDQ0231698.1"/>
    <property type="molecule type" value="Genomic_DNA"/>
</dbReference>
<sequence>MNKKYDVIVIGGGLAGLTAALYLAKSGKRVAVLDKGTSFGGRASTKDVSGSMYNLGPHAFYKKGKAVKSLEALGIRMNGGSPSLKGVVFSHDEAFTLPSDVQSVVSTGLLNWKEKKEFAYLMWKIAKINPKNYENHTLKQWVEQEISSERIQQVVYMFCRLACYTNAPEIVNAGVTLRQLQLSLGGALYVNRGWQSVIDQLTEKSANLGVDLVKQCKVEEIKITNTNKSVLYYEEGELRELDAESIVATVPPKELLRLVKGIEESQLGGQLQTCIPVRATCLDVTLKHLPNAKQHFSLDLDNAYYYSNHSKGAKLTYHPNHHVIHVMKYLTPQEKSIPEHLLATFLGKNQPNWREYLVTKRFMPNVIVSHRIHEPGKKKYLASALSEFPGLILAGEWVSDDWMLAEAAIHSAEEAVAILNGKESASIGS</sequence>
<feature type="domain" description="Amine oxidase" evidence="2">
    <location>
        <begin position="14"/>
        <end position="256"/>
    </location>
</feature>
<keyword evidence="1" id="KW-0472">Membrane</keyword>
<evidence type="ECO:0000313" key="4">
    <source>
        <dbReference type="Proteomes" id="UP001234495"/>
    </source>
</evidence>
<dbReference type="SUPFAM" id="SSF51905">
    <property type="entry name" value="FAD/NAD(P)-binding domain"/>
    <property type="match status" value="1"/>
</dbReference>
<dbReference type="RefSeq" id="WP_307343089.1">
    <property type="nucleotide sequence ID" value="NZ_JAUSUD010000014.1"/>
</dbReference>
<keyword evidence="1" id="KW-0812">Transmembrane</keyword>
<dbReference type="Gene3D" id="3.50.50.60">
    <property type="entry name" value="FAD/NAD(P)-binding domain"/>
    <property type="match status" value="1"/>
</dbReference>
<dbReference type="Pfam" id="PF01593">
    <property type="entry name" value="Amino_oxidase"/>
    <property type="match status" value="1"/>
</dbReference>
<evidence type="ECO:0000313" key="3">
    <source>
        <dbReference type="EMBL" id="MDQ0231698.1"/>
    </source>
</evidence>
<protein>
    <submittedName>
        <fullName evidence="3">Phytoene dehydrogenase-like protein</fullName>
    </submittedName>
</protein>
<gene>
    <name evidence="3" type="ORF">J2S19_002982</name>
</gene>
<dbReference type="InterPro" id="IPR036188">
    <property type="entry name" value="FAD/NAD-bd_sf"/>
</dbReference>
<dbReference type="InterPro" id="IPR050464">
    <property type="entry name" value="Zeta_carotene_desat/Oxidored"/>
</dbReference>
<evidence type="ECO:0000259" key="2">
    <source>
        <dbReference type="Pfam" id="PF01593"/>
    </source>
</evidence>
<organism evidence="3 4">
    <name type="scientific">Metabacillus malikii</name>
    <dbReference type="NCBI Taxonomy" id="1504265"/>
    <lineage>
        <taxon>Bacteria</taxon>
        <taxon>Bacillati</taxon>
        <taxon>Bacillota</taxon>
        <taxon>Bacilli</taxon>
        <taxon>Bacillales</taxon>
        <taxon>Bacillaceae</taxon>
        <taxon>Metabacillus</taxon>
    </lineage>
</organism>
<accession>A0ABT9ZHE0</accession>
<dbReference type="InterPro" id="IPR002937">
    <property type="entry name" value="Amino_oxidase"/>
</dbReference>
<feature type="transmembrane region" description="Helical" evidence="1">
    <location>
        <begin position="7"/>
        <end position="24"/>
    </location>
</feature>
<name>A0ABT9ZHE0_9BACI</name>
<keyword evidence="1" id="KW-1133">Transmembrane helix</keyword>
<keyword evidence="4" id="KW-1185">Reference proteome</keyword>